<dbReference type="InterPro" id="IPR033658">
    <property type="entry name" value="GRX_PICOT-like"/>
</dbReference>
<dbReference type="NCBIfam" id="TIGR00365">
    <property type="entry name" value="Grx4 family monothiol glutaredoxin"/>
    <property type="match status" value="1"/>
</dbReference>
<reference evidence="8" key="1">
    <citation type="submission" date="2021-05" db="EMBL/GenBank/DDBJ databases">
        <title>The genome of the haptophyte Pavlova lutheri (Diacronema luteri, Pavlovales) - a model for lipid biosynthesis in eukaryotic algae.</title>
        <authorList>
            <person name="Hulatt C.J."/>
            <person name="Posewitz M.C."/>
        </authorList>
    </citation>
    <scope>NUCLEOTIDE SEQUENCE</scope>
    <source>
        <strain evidence="8">NIVA-4/92</strain>
    </source>
</reference>
<dbReference type="PROSITE" id="PS51354">
    <property type="entry name" value="GLUTAREDOXIN_2"/>
    <property type="match status" value="1"/>
</dbReference>
<dbReference type="EMBL" id="JAGTXO010000022">
    <property type="protein sequence ID" value="KAG8462158.1"/>
    <property type="molecule type" value="Genomic_DNA"/>
</dbReference>
<gene>
    <name evidence="8" type="ORF">KFE25_011608</name>
</gene>
<feature type="signal peptide" evidence="6">
    <location>
        <begin position="1"/>
        <end position="21"/>
    </location>
</feature>
<evidence type="ECO:0000256" key="1">
    <source>
        <dbReference type="ARBA" id="ARBA00022714"/>
    </source>
</evidence>
<dbReference type="GO" id="GO:0046872">
    <property type="term" value="F:metal ion binding"/>
    <property type="evidence" value="ECO:0007669"/>
    <property type="project" value="UniProtKB-KW"/>
</dbReference>
<keyword evidence="3" id="KW-0408">Iron</keyword>
<dbReference type="InterPro" id="IPR036249">
    <property type="entry name" value="Thioredoxin-like_sf"/>
</dbReference>
<organism evidence="8 9">
    <name type="scientific">Diacronema lutheri</name>
    <name type="common">Unicellular marine alga</name>
    <name type="synonym">Monochrysis lutheri</name>
    <dbReference type="NCBI Taxonomy" id="2081491"/>
    <lineage>
        <taxon>Eukaryota</taxon>
        <taxon>Haptista</taxon>
        <taxon>Haptophyta</taxon>
        <taxon>Pavlovophyceae</taxon>
        <taxon>Pavlovales</taxon>
        <taxon>Pavlovaceae</taxon>
        <taxon>Diacronema</taxon>
    </lineage>
</organism>
<evidence type="ECO:0000256" key="5">
    <source>
        <dbReference type="ARBA" id="ARBA00023284"/>
    </source>
</evidence>
<dbReference type="Proteomes" id="UP000751190">
    <property type="component" value="Unassembled WGS sequence"/>
</dbReference>
<dbReference type="InterPro" id="IPR002109">
    <property type="entry name" value="Glutaredoxin"/>
</dbReference>
<dbReference type="InterPro" id="IPR004480">
    <property type="entry name" value="Monothiol_GRX-rel"/>
</dbReference>
<dbReference type="OMA" id="RRACRTQ"/>
<keyword evidence="9" id="KW-1185">Reference proteome</keyword>
<keyword evidence="6" id="KW-0732">Signal</keyword>
<keyword evidence="2" id="KW-0479">Metal-binding</keyword>
<keyword evidence="1" id="KW-0001">2Fe-2S</keyword>
<keyword evidence="5" id="KW-0676">Redox-active center</keyword>
<evidence type="ECO:0000256" key="4">
    <source>
        <dbReference type="ARBA" id="ARBA00023014"/>
    </source>
</evidence>
<dbReference type="PANTHER" id="PTHR10293">
    <property type="entry name" value="GLUTAREDOXIN FAMILY MEMBER"/>
    <property type="match status" value="1"/>
</dbReference>
<comment type="caution">
    <text evidence="8">The sequence shown here is derived from an EMBL/GenBank/DDBJ whole genome shotgun (WGS) entry which is preliminary data.</text>
</comment>
<dbReference type="Gene3D" id="3.40.30.10">
    <property type="entry name" value="Glutaredoxin"/>
    <property type="match status" value="1"/>
</dbReference>
<evidence type="ECO:0000256" key="2">
    <source>
        <dbReference type="ARBA" id="ARBA00022723"/>
    </source>
</evidence>
<dbReference type="FunFam" id="3.40.30.10:FF:000005">
    <property type="entry name" value="Glutaredoxin 5"/>
    <property type="match status" value="1"/>
</dbReference>
<sequence>MAVVMRARLALALLGVAGCAALHPTGASRLVASRAVPRASRARMELAQAGAGDANERIGEMIGSNKIMVFMKGSKLMPQCGFSNAVVQVFNSLKVPYATFDVLSDPDIRQGIKEYSSWPTIPQVYVDGEFIGGCDIVVEMYQKGELQELAARVSAE</sequence>
<dbReference type="SUPFAM" id="SSF52833">
    <property type="entry name" value="Thioredoxin-like"/>
    <property type="match status" value="1"/>
</dbReference>
<evidence type="ECO:0000313" key="9">
    <source>
        <dbReference type="Proteomes" id="UP000751190"/>
    </source>
</evidence>
<evidence type="ECO:0000259" key="7">
    <source>
        <dbReference type="Pfam" id="PF00462"/>
    </source>
</evidence>
<evidence type="ECO:0000256" key="3">
    <source>
        <dbReference type="ARBA" id="ARBA00023004"/>
    </source>
</evidence>
<dbReference type="GO" id="GO:0005739">
    <property type="term" value="C:mitochondrion"/>
    <property type="evidence" value="ECO:0007669"/>
    <property type="project" value="UniProtKB-ARBA"/>
</dbReference>
<dbReference type="PROSITE" id="PS51257">
    <property type="entry name" value="PROKAR_LIPOPROTEIN"/>
    <property type="match status" value="1"/>
</dbReference>
<proteinExistence type="predicted"/>
<keyword evidence="4" id="KW-0411">Iron-sulfur</keyword>
<dbReference type="GO" id="GO:0051537">
    <property type="term" value="F:2 iron, 2 sulfur cluster binding"/>
    <property type="evidence" value="ECO:0007669"/>
    <property type="project" value="UniProtKB-KW"/>
</dbReference>
<name>A0A8J6CC50_DIALT</name>
<dbReference type="OrthoDB" id="415696at2759"/>
<protein>
    <recommendedName>
        <fullName evidence="7">Glutaredoxin domain-containing protein</fullName>
    </recommendedName>
</protein>
<dbReference type="AlphaFoldDB" id="A0A8J6CC50"/>
<evidence type="ECO:0000256" key="6">
    <source>
        <dbReference type="SAM" id="SignalP"/>
    </source>
</evidence>
<dbReference type="PANTHER" id="PTHR10293:SF16">
    <property type="entry name" value="GLUTAREDOXIN-RELATED PROTEIN 5, MITOCHONDRIAL"/>
    <property type="match status" value="1"/>
</dbReference>
<dbReference type="CDD" id="cd03028">
    <property type="entry name" value="GRX_PICOT_like"/>
    <property type="match status" value="1"/>
</dbReference>
<feature type="chain" id="PRO_5035246910" description="Glutaredoxin domain-containing protein" evidence="6">
    <location>
        <begin position="22"/>
        <end position="156"/>
    </location>
</feature>
<evidence type="ECO:0000313" key="8">
    <source>
        <dbReference type="EMBL" id="KAG8462158.1"/>
    </source>
</evidence>
<accession>A0A8J6CC50</accession>
<dbReference type="Pfam" id="PF00462">
    <property type="entry name" value="Glutaredoxin"/>
    <property type="match status" value="1"/>
</dbReference>
<feature type="domain" description="Glutaredoxin" evidence="7">
    <location>
        <begin position="67"/>
        <end position="131"/>
    </location>
</feature>